<evidence type="ECO:0000313" key="2">
    <source>
        <dbReference type="Proteomes" id="UP000231292"/>
    </source>
</evidence>
<name>A0A2G9YJN7_9BACT</name>
<dbReference type="AlphaFoldDB" id="A0A2G9YJN7"/>
<dbReference type="EMBL" id="PCRK01000077">
    <property type="protein sequence ID" value="PIP19362.1"/>
    <property type="molecule type" value="Genomic_DNA"/>
</dbReference>
<protein>
    <submittedName>
        <fullName evidence="1">Uncharacterized protein</fullName>
    </submittedName>
</protein>
<feature type="non-terminal residue" evidence="1">
    <location>
        <position position="1"/>
    </location>
</feature>
<organism evidence="1 2">
    <name type="scientific">Candidatus Sherwoodlollariibacterium unditelluris</name>
    <dbReference type="NCBI Taxonomy" id="1974757"/>
    <lineage>
        <taxon>Bacteria</taxon>
        <taxon>Pseudomonadati</taxon>
        <taxon>Candidatus Omnitrophota</taxon>
        <taxon>Candidatus Sherwoodlollariibacterium</taxon>
    </lineage>
</organism>
<comment type="caution">
    <text evidence="1">The sequence shown here is derived from an EMBL/GenBank/DDBJ whole genome shotgun (WGS) entry which is preliminary data.</text>
</comment>
<accession>A0A2G9YJN7</accession>
<reference evidence="1 2" key="1">
    <citation type="submission" date="2017-09" db="EMBL/GenBank/DDBJ databases">
        <title>Depth-based differentiation of microbial function through sediment-hosted aquifers and enrichment of novel symbionts in the deep terrestrial subsurface.</title>
        <authorList>
            <person name="Probst A.J."/>
            <person name="Ladd B."/>
            <person name="Jarett J.K."/>
            <person name="Geller-Mcgrath D.E."/>
            <person name="Sieber C.M."/>
            <person name="Emerson J.B."/>
            <person name="Anantharaman K."/>
            <person name="Thomas B.C."/>
            <person name="Malmstrom R."/>
            <person name="Stieglmeier M."/>
            <person name="Klingl A."/>
            <person name="Woyke T."/>
            <person name="Ryan C.M."/>
            <person name="Banfield J.F."/>
        </authorList>
    </citation>
    <scope>NUCLEOTIDE SEQUENCE [LARGE SCALE GENOMIC DNA]</scope>
    <source>
        <strain evidence="1">CG23_combo_of_CG06-09_8_20_14_all_41_10</strain>
    </source>
</reference>
<evidence type="ECO:0000313" key="1">
    <source>
        <dbReference type="EMBL" id="PIP19362.1"/>
    </source>
</evidence>
<dbReference type="Proteomes" id="UP000231292">
    <property type="component" value="Unassembled WGS sequence"/>
</dbReference>
<sequence>TLICIETGRGPLKYQIGTYGEKTIFTIKPYPAVGFSITIDNFTQIKAGGFLRYNDVFYQASTRGGRVMDSILKGKAEFKQTTADVSNVLSTMSQVYDPYGVLSIFSFATESVSNATNPYADARHWSLLPAELQIISLRLNPGTHQLQINAYDAAGKAIESSKINVEIMNTSNNVIFKRFRGVES</sequence>
<proteinExistence type="predicted"/>
<gene>
    <name evidence="1" type="ORF">COX41_03285</name>
</gene>